<name>A0ABW9TAL8_9BACL</name>
<sequence>MLMHYETTLLEDFVEMVYKSHGIVSPTQLTIEELSKRLNVWVYYTDLASQALEIKEGLGSINIYKHQPRMYRWLDYLHELCHLLRHVGDQTIMPEQFTEAQEIEAENFVLYAALPYSMIRKLRLSSDRTEMIRMLSDIFKVPQQLAEKRLDQMSRREYEGGLMNSHMSFTVPSPPLHKENRTAVYAYYDTSSDCTGPSQIIVQVDEQTLLRQGEVHFDPSGPFDRLEDHNLHNFSDCKPVRAQDLDYTRDGLISVSLKNLVGRYHYSAQKFVIQAKDIENVLEFYGVYS</sequence>
<evidence type="ECO:0000259" key="1">
    <source>
        <dbReference type="Pfam" id="PF06114"/>
    </source>
</evidence>
<comment type="caution">
    <text evidence="2">The sequence shown here is derived from an EMBL/GenBank/DDBJ whole genome shotgun (WGS) entry which is preliminary data.</text>
</comment>
<gene>
    <name evidence="2" type="ORF">GNP94_22120</name>
</gene>
<dbReference type="EMBL" id="WOAA01000031">
    <property type="protein sequence ID" value="MUG68671.1"/>
    <property type="molecule type" value="Genomic_DNA"/>
</dbReference>
<dbReference type="Pfam" id="PF06114">
    <property type="entry name" value="Peptidase_M78"/>
    <property type="match status" value="1"/>
</dbReference>
<organism evidence="2 3">
    <name type="scientific">Paenibacillus campinasensis</name>
    <dbReference type="NCBI Taxonomy" id="66347"/>
    <lineage>
        <taxon>Bacteria</taxon>
        <taxon>Bacillati</taxon>
        <taxon>Bacillota</taxon>
        <taxon>Bacilli</taxon>
        <taxon>Bacillales</taxon>
        <taxon>Paenibacillaceae</taxon>
        <taxon>Paenibacillus</taxon>
    </lineage>
</organism>
<protein>
    <submittedName>
        <fullName evidence="2">ImmA/IrrE family metallo-endopeptidase</fullName>
    </submittedName>
</protein>
<evidence type="ECO:0000313" key="3">
    <source>
        <dbReference type="Proteomes" id="UP000435177"/>
    </source>
</evidence>
<evidence type="ECO:0000313" key="2">
    <source>
        <dbReference type="EMBL" id="MUG68671.1"/>
    </source>
</evidence>
<reference evidence="2 3" key="1">
    <citation type="submission" date="2019-11" db="EMBL/GenBank/DDBJ databases">
        <title>Draft genome sequences of five Paenibacillus species of dairy origin.</title>
        <authorList>
            <person name="Olajide A.M."/>
            <person name="Chen S."/>
            <person name="Lapointe G."/>
        </authorList>
    </citation>
    <scope>NUCLEOTIDE SEQUENCE [LARGE SCALE GENOMIC DNA]</scope>
    <source>
        <strain evidence="2 3">3CS1</strain>
    </source>
</reference>
<dbReference type="InterPro" id="IPR010359">
    <property type="entry name" value="IrrE_HExxH"/>
</dbReference>
<accession>A0ABW9TAL8</accession>
<proteinExistence type="predicted"/>
<keyword evidence="3" id="KW-1185">Reference proteome</keyword>
<feature type="domain" description="IrrE N-terminal-like" evidence="1">
    <location>
        <begin position="36"/>
        <end position="150"/>
    </location>
</feature>
<dbReference type="Proteomes" id="UP000435177">
    <property type="component" value="Unassembled WGS sequence"/>
</dbReference>
<dbReference type="RefSeq" id="WP_155619037.1">
    <property type="nucleotide sequence ID" value="NZ_WOAA01000031.1"/>
</dbReference>